<accession>A0A1P8LTK4</accession>
<evidence type="ECO:0000313" key="2">
    <source>
        <dbReference type="Proteomes" id="UP000186547"/>
    </source>
</evidence>
<dbReference type="GeneID" id="30922588"/>
<gene>
    <name evidence="1" type="ORF">CHINAEXTREME_15650</name>
</gene>
<dbReference type="KEGG" id="hlc:CHINAEXTREME15650"/>
<dbReference type="Proteomes" id="UP000186547">
    <property type="component" value="Chromosome"/>
</dbReference>
<name>A0A1P8LTK4_NATLA</name>
<dbReference type="AlphaFoldDB" id="A0A1P8LTK4"/>
<reference evidence="1 2" key="1">
    <citation type="journal article" date="2011" name="J. Bacteriol.">
        <title>Genome sequence of Halobiforma lacisalsi AJ5, an extremely halophilic archaeon which harbors a bop gene.</title>
        <authorList>
            <person name="Jiang X."/>
            <person name="Wang S."/>
            <person name="Cheng H."/>
            <person name="Huo Y."/>
            <person name="Zhang X."/>
            <person name="Zhu X."/>
            <person name="Han X."/>
            <person name="Ni P."/>
            <person name="Wu M."/>
        </authorList>
    </citation>
    <scope>NUCLEOTIDE SEQUENCE [LARGE SCALE GENOMIC DNA]</scope>
    <source>
        <strain evidence="1 2">AJ5</strain>
    </source>
</reference>
<organism evidence="1 2">
    <name type="scientific">Natronobacterium lacisalsi AJ5</name>
    <dbReference type="NCBI Taxonomy" id="358396"/>
    <lineage>
        <taxon>Archaea</taxon>
        <taxon>Methanobacteriati</taxon>
        <taxon>Methanobacteriota</taxon>
        <taxon>Stenosarchaea group</taxon>
        <taxon>Halobacteria</taxon>
        <taxon>Halobacteriales</taxon>
        <taxon>Natrialbaceae</taxon>
        <taxon>Natronobacterium</taxon>
    </lineage>
</organism>
<dbReference type="EMBL" id="CP019285">
    <property type="protein sequence ID" value="APW99119.1"/>
    <property type="molecule type" value="Genomic_DNA"/>
</dbReference>
<dbReference type="RefSeq" id="WP_076738754.1">
    <property type="nucleotide sequence ID" value="NZ_AOLZ01000048.1"/>
</dbReference>
<evidence type="ECO:0000313" key="1">
    <source>
        <dbReference type="EMBL" id="APW99119.1"/>
    </source>
</evidence>
<proteinExistence type="predicted"/>
<protein>
    <submittedName>
        <fullName evidence="1">Uncharacterized protein</fullName>
    </submittedName>
</protein>
<sequence>MGNETEEHDFLATCDECGRAYAATLTEDGEILPLGARPGCRCGGKSFSPVNEADFDEAFDD</sequence>